<dbReference type="EMBL" id="GDHF01006917">
    <property type="protein sequence ID" value="JAI45397.1"/>
    <property type="molecule type" value="Transcribed_RNA"/>
</dbReference>
<proteinExistence type="predicted"/>
<dbReference type="AlphaFoldDB" id="A0A0K8V279"/>
<dbReference type="PANTHER" id="PTHR12243">
    <property type="entry name" value="MADF DOMAIN TRANSCRIPTION FACTOR"/>
    <property type="match status" value="1"/>
</dbReference>
<dbReference type="GO" id="GO:0005634">
    <property type="term" value="C:nucleus"/>
    <property type="evidence" value="ECO:0007669"/>
    <property type="project" value="TreeGrafter"/>
</dbReference>
<evidence type="ECO:0000259" key="1">
    <source>
        <dbReference type="PROSITE" id="PS51029"/>
    </source>
</evidence>
<dbReference type="PROSITE" id="PS51029">
    <property type="entry name" value="MADF"/>
    <property type="match status" value="1"/>
</dbReference>
<accession>A0A0K8V279</accession>
<name>A0A0K8V279_BACLA</name>
<evidence type="ECO:0000313" key="2">
    <source>
        <dbReference type="EMBL" id="JAI33019.1"/>
    </source>
</evidence>
<organism evidence="2">
    <name type="scientific">Bactrocera latifrons</name>
    <name type="common">Malaysian fruit fly</name>
    <name type="synonym">Chaetodacus latifrons</name>
    <dbReference type="NCBI Taxonomy" id="174628"/>
    <lineage>
        <taxon>Eukaryota</taxon>
        <taxon>Metazoa</taxon>
        <taxon>Ecdysozoa</taxon>
        <taxon>Arthropoda</taxon>
        <taxon>Hexapoda</taxon>
        <taxon>Insecta</taxon>
        <taxon>Pterygota</taxon>
        <taxon>Neoptera</taxon>
        <taxon>Endopterygota</taxon>
        <taxon>Diptera</taxon>
        <taxon>Brachycera</taxon>
        <taxon>Muscomorpha</taxon>
        <taxon>Tephritoidea</taxon>
        <taxon>Tephritidae</taxon>
        <taxon>Bactrocera</taxon>
        <taxon>Bactrocera</taxon>
    </lineage>
</organism>
<dbReference type="SMART" id="SM00595">
    <property type="entry name" value="MADF"/>
    <property type="match status" value="1"/>
</dbReference>
<sequence>MDDSKLINLVKQHDCIYNKNNIDYKSISKKRAAWQRIACEMGVHGIVYLLNINRKLKYSNINLIIKSEQDCVRRWTNFRERFAKEDRRVSALANNGTITTKVWPLYNELTFLRSHIVPRVNRQKWIFTAQGKEREMDYRAESSMDGQEDANEYECITEPFQFKSSASILSETDTLEEEVEVFIPNDTSQNSESNANRDLYDALKIIKQNYGSLRSRHQNPAVQGFGQMIVETISGMSERKQAIAMQRVTELVMNIKLEPET</sequence>
<dbReference type="InterPro" id="IPR006578">
    <property type="entry name" value="MADF-dom"/>
</dbReference>
<dbReference type="PANTHER" id="PTHR12243:SF60">
    <property type="entry name" value="SI:CH211-15D5.12-RELATED"/>
    <property type="match status" value="1"/>
</dbReference>
<protein>
    <recommendedName>
        <fullName evidence="1">MADF domain-containing protein</fullName>
    </recommendedName>
</protein>
<reference evidence="2" key="1">
    <citation type="submission" date="2015-06" db="EMBL/GenBank/DDBJ databases">
        <authorList>
            <person name="Hoefler B.C."/>
            <person name="Straight P.D."/>
        </authorList>
    </citation>
    <scope>NUCLEOTIDE SEQUENCE</scope>
</reference>
<dbReference type="Pfam" id="PF10545">
    <property type="entry name" value="MADF_DNA_bdg"/>
    <property type="match status" value="1"/>
</dbReference>
<feature type="domain" description="MADF" evidence="1">
    <location>
        <begin position="5"/>
        <end position="117"/>
    </location>
</feature>
<dbReference type="OrthoDB" id="5779735at2759"/>
<gene>
    <name evidence="3" type="ORF">c0_g1_i3</name>
    <name evidence="2" type="ORF">c0_g1_i6</name>
</gene>
<dbReference type="GO" id="GO:0006357">
    <property type="term" value="P:regulation of transcription by RNA polymerase II"/>
    <property type="evidence" value="ECO:0007669"/>
    <property type="project" value="TreeGrafter"/>
</dbReference>
<dbReference type="EMBL" id="GDHF01019295">
    <property type="protein sequence ID" value="JAI33019.1"/>
    <property type="molecule type" value="Transcribed_RNA"/>
</dbReference>
<dbReference type="GO" id="GO:0005667">
    <property type="term" value="C:transcription regulator complex"/>
    <property type="evidence" value="ECO:0007669"/>
    <property type="project" value="TreeGrafter"/>
</dbReference>
<evidence type="ECO:0000313" key="3">
    <source>
        <dbReference type="EMBL" id="JAI45397.1"/>
    </source>
</evidence>
<dbReference type="InterPro" id="IPR039353">
    <property type="entry name" value="TF_Adf1"/>
</dbReference>